<dbReference type="SUPFAM" id="SSF53335">
    <property type="entry name" value="S-adenosyl-L-methionine-dependent methyltransferases"/>
    <property type="match status" value="1"/>
</dbReference>
<dbReference type="Gene3D" id="3.40.50.150">
    <property type="entry name" value="Vaccinia Virus protein VP39"/>
    <property type="match status" value="1"/>
</dbReference>
<feature type="domain" description="Methyltransferase type 11" evidence="1">
    <location>
        <begin position="38"/>
        <end position="134"/>
    </location>
</feature>
<comment type="caution">
    <text evidence="2">The sequence shown here is derived from an EMBL/GenBank/DDBJ whole genome shotgun (WGS) entry which is preliminary data.</text>
</comment>
<evidence type="ECO:0000313" key="2">
    <source>
        <dbReference type="EMBL" id="PSF12129.1"/>
    </source>
</evidence>
<dbReference type="GO" id="GO:0032259">
    <property type="term" value="P:methylation"/>
    <property type="evidence" value="ECO:0007669"/>
    <property type="project" value="UniProtKB-KW"/>
</dbReference>
<dbReference type="PANTHER" id="PTHR45036:SF1">
    <property type="entry name" value="METHYLTRANSFERASE LIKE 7A"/>
    <property type="match status" value="1"/>
</dbReference>
<evidence type="ECO:0000259" key="1">
    <source>
        <dbReference type="Pfam" id="PF08241"/>
    </source>
</evidence>
<keyword evidence="2" id="KW-0808">Transferase</keyword>
<dbReference type="InterPro" id="IPR052356">
    <property type="entry name" value="Thiol_S-MT"/>
</dbReference>
<evidence type="ECO:0000313" key="3">
    <source>
        <dbReference type="Proteomes" id="UP000239866"/>
    </source>
</evidence>
<keyword evidence="3" id="KW-1185">Reference proteome</keyword>
<dbReference type="OrthoDB" id="323463at2"/>
<dbReference type="CDD" id="cd02440">
    <property type="entry name" value="AdoMet_MTases"/>
    <property type="match status" value="1"/>
</dbReference>
<dbReference type="Pfam" id="PF08241">
    <property type="entry name" value="Methyltransf_11"/>
    <property type="match status" value="1"/>
</dbReference>
<accession>A0A2T1KPP8</accession>
<proteinExistence type="predicted"/>
<dbReference type="GO" id="GO:0008757">
    <property type="term" value="F:S-adenosylmethionine-dependent methyltransferase activity"/>
    <property type="evidence" value="ECO:0007669"/>
    <property type="project" value="InterPro"/>
</dbReference>
<dbReference type="PANTHER" id="PTHR45036">
    <property type="entry name" value="METHYLTRANSFERASE LIKE 7B"/>
    <property type="match status" value="1"/>
</dbReference>
<protein>
    <submittedName>
        <fullName evidence="2">SAM-dependent methyltransferase</fullName>
    </submittedName>
</protein>
<organism evidence="2 3">
    <name type="scientific">Marinobacter fuscus</name>
    <dbReference type="NCBI Taxonomy" id="2109942"/>
    <lineage>
        <taxon>Bacteria</taxon>
        <taxon>Pseudomonadati</taxon>
        <taxon>Pseudomonadota</taxon>
        <taxon>Gammaproteobacteria</taxon>
        <taxon>Pseudomonadales</taxon>
        <taxon>Marinobacteraceae</taxon>
        <taxon>Marinobacter</taxon>
    </lineage>
</organism>
<dbReference type="InterPro" id="IPR029063">
    <property type="entry name" value="SAM-dependent_MTases_sf"/>
</dbReference>
<dbReference type="EMBL" id="PXNP01000016">
    <property type="protein sequence ID" value="PSF12129.1"/>
    <property type="molecule type" value="Genomic_DNA"/>
</dbReference>
<reference evidence="2 3" key="1">
    <citation type="submission" date="2018-03" db="EMBL/GenBank/DDBJ databases">
        <title>Marinobacter brunus sp. nov., a marine bacterium of Gamma-proteobacteria isolated from the surface seawater of the South China Sea.</title>
        <authorList>
            <person name="Cheng H."/>
            <person name="Wu Y.-H."/>
            <person name="Xamxidin M."/>
            <person name="Xu X.-W."/>
        </authorList>
    </citation>
    <scope>NUCLEOTIDE SEQUENCE [LARGE SCALE GENOMIC DNA]</scope>
    <source>
        <strain evidence="2 3">NH169-3</strain>
    </source>
</reference>
<dbReference type="RefSeq" id="WP_106761407.1">
    <property type="nucleotide sequence ID" value="NZ_PXNP01000016.1"/>
</dbReference>
<gene>
    <name evidence="2" type="ORF">C7H09_04410</name>
</gene>
<keyword evidence="2" id="KW-0489">Methyltransferase</keyword>
<dbReference type="Proteomes" id="UP000239866">
    <property type="component" value="Unassembled WGS sequence"/>
</dbReference>
<dbReference type="AlphaFoldDB" id="A0A2T1KPP8"/>
<sequence>MGFYEDRILPHLVNKACATGQVMKLRSQLVPKARGQVLEVGMGSGLNLAFYRSDRTEFVYGLEPSAGMRRKASRNLANSPVPVEWLDLPGEEIPLPDNSVDTVLLTFTLCTIPDWRKALEQMKRVLKPDGELLFLEHGESPDPKVCTWQHRITPGWRKVAGGCHLNRPIADLIQQAGFEIRELSTFYMPNAPKIAGFIYQGRAGIPKHEGGHKFPEE</sequence>
<name>A0A2T1KPP8_9GAMM</name>
<dbReference type="InterPro" id="IPR013216">
    <property type="entry name" value="Methyltransf_11"/>
</dbReference>